<proteinExistence type="predicted"/>
<organism evidence="1 2">
    <name type="scientific">Flammeovirga yaeyamensis</name>
    <dbReference type="NCBI Taxonomy" id="367791"/>
    <lineage>
        <taxon>Bacteria</taxon>
        <taxon>Pseudomonadati</taxon>
        <taxon>Bacteroidota</taxon>
        <taxon>Cytophagia</taxon>
        <taxon>Cytophagales</taxon>
        <taxon>Flammeovirgaceae</taxon>
        <taxon>Flammeovirga</taxon>
    </lineage>
</organism>
<name>A0AAX1NEJ3_9BACT</name>
<evidence type="ECO:0000313" key="2">
    <source>
        <dbReference type="Proteomes" id="UP000678679"/>
    </source>
</evidence>
<sequence length="239" mass="28158">MRLDLGELTSLDSLIIDVPDEYALQPYKDYEWEYFKVSKNLTHWKSAMFMTGTHINISLKELGEIRYLSFPYTFMRIQDIKGYKEGHQLDMNQWKASNLQPPYVQWHWDESQLYQAVAAWKNEFTLSEIPKGSYLCVAINGEHGEEMALASLKIDGEYVGAPDRSPSYPSNTWEYRVKKTDKNYTYYFPLDDNMLGKKIEAFVLAFDKEKLDLKPEVWISAYPIPFEKKRLVLYKKKDL</sequence>
<dbReference type="AlphaFoldDB" id="A0AAX1NEJ3"/>
<reference evidence="1 2" key="1">
    <citation type="submission" date="2021-05" db="EMBL/GenBank/DDBJ databases">
        <title>Comparative genomic studies on the polysaccharide-degrading batcterial strains of the Flammeovirga genus.</title>
        <authorList>
            <person name="Zewei F."/>
            <person name="Zheng Z."/>
            <person name="Yu L."/>
            <person name="Ruyue G."/>
            <person name="Yanhong M."/>
            <person name="Yuanyuan C."/>
            <person name="Jingyan G."/>
            <person name="Wenjun H."/>
        </authorList>
    </citation>
    <scope>NUCLEOTIDE SEQUENCE [LARGE SCALE GENOMIC DNA]</scope>
    <source>
        <strain evidence="1 2">NBRC:100898</strain>
    </source>
</reference>
<dbReference type="Proteomes" id="UP000678679">
    <property type="component" value="Chromosome 2"/>
</dbReference>
<keyword evidence="2" id="KW-1185">Reference proteome</keyword>
<accession>A0AAX1NEJ3</accession>
<dbReference type="KEGG" id="fya:KMW28_25660"/>
<protein>
    <submittedName>
        <fullName evidence="1">Uncharacterized protein</fullName>
    </submittedName>
</protein>
<gene>
    <name evidence="1" type="ORF">KMW28_25660</name>
</gene>
<evidence type="ECO:0000313" key="1">
    <source>
        <dbReference type="EMBL" id="QWG04283.1"/>
    </source>
</evidence>
<dbReference type="RefSeq" id="WP_169663765.1">
    <property type="nucleotide sequence ID" value="NZ_CP076133.1"/>
</dbReference>
<dbReference type="EMBL" id="CP076133">
    <property type="protein sequence ID" value="QWG04283.1"/>
    <property type="molecule type" value="Genomic_DNA"/>
</dbReference>